<dbReference type="GO" id="GO:0071513">
    <property type="term" value="C:phosphopantothenoylcysteine decarboxylase complex"/>
    <property type="evidence" value="ECO:0007669"/>
    <property type="project" value="TreeGrafter"/>
</dbReference>
<evidence type="ECO:0000313" key="4">
    <source>
        <dbReference type="EMBL" id="CAD7635957.1"/>
    </source>
</evidence>
<organism evidence="4">
    <name type="scientific">Medioppia subpectinata</name>
    <dbReference type="NCBI Taxonomy" id="1979941"/>
    <lineage>
        <taxon>Eukaryota</taxon>
        <taxon>Metazoa</taxon>
        <taxon>Ecdysozoa</taxon>
        <taxon>Arthropoda</taxon>
        <taxon>Chelicerata</taxon>
        <taxon>Arachnida</taxon>
        <taxon>Acari</taxon>
        <taxon>Acariformes</taxon>
        <taxon>Sarcoptiformes</taxon>
        <taxon>Oribatida</taxon>
        <taxon>Brachypylina</taxon>
        <taxon>Oppioidea</taxon>
        <taxon>Oppiidae</taxon>
        <taxon>Medioppia</taxon>
    </lineage>
</organism>
<dbReference type="Gene3D" id="3.40.50.1950">
    <property type="entry name" value="Flavin prenyltransferase-like"/>
    <property type="match status" value="1"/>
</dbReference>
<dbReference type="Pfam" id="PF02441">
    <property type="entry name" value="Flavoprotein"/>
    <property type="match status" value="1"/>
</dbReference>
<dbReference type="Proteomes" id="UP000759131">
    <property type="component" value="Unassembled WGS sequence"/>
</dbReference>
<feature type="domain" description="Flavoprotein" evidence="3">
    <location>
        <begin position="20"/>
        <end position="130"/>
    </location>
</feature>
<dbReference type="GO" id="GO:0004633">
    <property type="term" value="F:phosphopantothenoylcysteine decarboxylase activity"/>
    <property type="evidence" value="ECO:0007669"/>
    <property type="project" value="TreeGrafter"/>
</dbReference>
<dbReference type="EMBL" id="OC872638">
    <property type="protein sequence ID" value="CAD7635957.1"/>
    <property type="molecule type" value="Genomic_DNA"/>
</dbReference>
<evidence type="ECO:0000259" key="3">
    <source>
        <dbReference type="Pfam" id="PF02441"/>
    </source>
</evidence>
<reference evidence="4" key="1">
    <citation type="submission" date="2020-11" db="EMBL/GenBank/DDBJ databases">
        <authorList>
            <person name="Tran Van P."/>
        </authorList>
    </citation>
    <scope>NUCLEOTIDE SEQUENCE</scope>
</reference>
<dbReference type="OrthoDB" id="1532798at2759"/>
<dbReference type="PANTHER" id="PTHR14359:SF6">
    <property type="entry name" value="PHOSPHOPANTOTHENOYLCYSTEINE DECARBOXYLASE"/>
    <property type="match status" value="1"/>
</dbReference>
<keyword evidence="5" id="KW-1185">Reference proteome</keyword>
<dbReference type="GO" id="GO:0010181">
    <property type="term" value="F:FMN binding"/>
    <property type="evidence" value="ECO:0007669"/>
    <property type="project" value="TreeGrafter"/>
</dbReference>
<sequence length="137" mass="15195">MTMSSSDATIGSNEPKESINVLVMVCGSVAAIKLPQLLSQLRQLCAESERRLVAIKVVTTEPAIHFYDYKQLSAEFEILRDCDEWSQWSQMGDPVLHIELRKWATVGVVAPIDANTLAKVAVGMCDNLLTCVLRAWD</sequence>
<evidence type="ECO:0000313" key="5">
    <source>
        <dbReference type="Proteomes" id="UP000759131"/>
    </source>
</evidence>
<dbReference type="InterPro" id="IPR003382">
    <property type="entry name" value="Flavoprotein"/>
</dbReference>
<comment type="similarity">
    <text evidence="2">Belongs to the HFCD (homooligomeric flavin containing Cys decarboxylase) superfamily.</text>
</comment>
<gene>
    <name evidence="4" type="ORF">OSB1V03_LOCUS16347</name>
</gene>
<dbReference type="PANTHER" id="PTHR14359">
    <property type="entry name" value="HOMO-OLIGOMERIC FLAVIN CONTAINING CYS DECARBOXYLASE FAMILY"/>
    <property type="match status" value="1"/>
</dbReference>
<dbReference type="SUPFAM" id="SSF52507">
    <property type="entry name" value="Homo-oligomeric flavin-containing Cys decarboxylases, HFCD"/>
    <property type="match status" value="1"/>
</dbReference>
<dbReference type="AlphaFoldDB" id="A0A7R9L6G0"/>
<dbReference type="InterPro" id="IPR036551">
    <property type="entry name" value="Flavin_trans-like"/>
</dbReference>
<feature type="non-terminal residue" evidence="4">
    <location>
        <position position="1"/>
    </location>
</feature>
<protein>
    <recommendedName>
        <fullName evidence="3">Flavoprotein domain-containing protein</fullName>
    </recommendedName>
</protein>
<keyword evidence="1" id="KW-0173">Coenzyme A biosynthesis</keyword>
<name>A0A7R9L6G0_9ACAR</name>
<evidence type="ECO:0000256" key="1">
    <source>
        <dbReference type="ARBA" id="ARBA00022993"/>
    </source>
</evidence>
<accession>A0A7R9L6G0</accession>
<proteinExistence type="inferred from homology"/>
<evidence type="ECO:0000256" key="2">
    <source>
        <dbReference type="ARBA" id="ARBA00038350"/>
    </source>
</evidence>
<dbReference type="EMBL" id="CAJPIZ010018063">
    <property type="protein sequence ID" value="CAG2116387.1"/>
    <property type="molecule type" value="Genomic_DNA"/>
</dbReference>
<dbReference type="GO" id="GO:0015937">
    <property type="term" value="P:coenzyme A biosynthetic process"/>
    <property type="evidence" value="ECO:0007669"/>
    <property type="project" value="UniProtKB-KW"/>
</dbReference>